<dbReference type="RefSeq" id="WP_237383297.1">
    <property type="nucleotide sequence ID" value="NZ_CP071793.1"/>
</dbReference>
<sequence>MTEIEKTLNVIVCRGPSCSLMGSDELVGWCRDLEAAGLPLCHDISGCTGNCVESPVVQWRDRYVTEASPEKLTELLIDEGIM</sequence>
<reference evidence="1" key="1">
    <citation type="submission" date="2021-03" db="EMBL/GenBank/DDBJ databases">
        <title>Acanthopleuribacteraceae sp. M133.</title>
        <authorList>
            <person name="Wang G."/>
        </authorList>
    </citation>
    <scope>NUCLEOTIDE SEQUENCE</scope>
    <source>
        <strain evidence="1">M133</strain>
    </source>
</reference>
<organism evidence="1 2">
    <name type="scientific">Sulfidibacter corallicola</name>
    <dbReference type="NCBI Taxonomy" id="2818388"/>
    <lineage>
        <taxon>Bacteria</taxon>
        <taxon>Pseudomonadati</taxon>
        <taxon>Acidobacteriota</taxon>
        <taxon>Holophagae</taxon>
        <taxon>Acanthopleuribacterales</taxon>
        <taxon>Acanthopleuribacteraceae</taxon>
        <taxon>Sulfidibacter</taxon>
    </lineage>
</organism>
<evidence type="ECO:0000313" key="2">
    <source>
        <dbReference type="Proteomes" id="UP000663929"/>
    </source>
</evidence>
<dbReference type="SUPFAM" id="SSF52833">
    <property type="entry name" value="Thioredoxin-like"/>
    <property type="match status" value="1"/>
</dbReference>
<dbReference type="Pfam" id="PF01257">
    <property type="entry name" value="2Fe-2S_thioredx"/>
    <property type="match status" value="1"/>
</dbReference>
<dbReference type="Proteomes" id="UP000663929">
    <property type="component" value="Chromosome"/>
</dbReference>
<dbReference type="AlphaFoldDB" id="A0A8A4TV09"/>
<keyword evidence="2" id="KW-1185">Reference proteome</keyword>
<dbReference type="CDD" id="cd02980">
    <property type="entry name" value="TRX_Fd_family"/>
    <property type="match status" value="1"/>
</dbReference>
<accession>A0A8A4TV09</accession>
<dbReference type="InterPro" id="IPR036249">
    <property type="entry name" value="Thioredoxin-like_sf"/>
</dbReference>
<gene>
    <name evidence="1" type="ORF">J3U87_12135</name>
</gene>
<dbReference type="KEGG" id="scor:J3U87_12135"/>
<dbReference type="EMBL" id="CP071793">
    <property type="protein sequence ID" value="QTD53197.1"/>
    <property type="molecule type" value="Genomic_DNA"/>
</dbReference>
<protein>
    <submittedName>
        <fullName evidence="1">NAD(P)H-dependent oxidoreductase subunit E</fullName>
    </submittedName>
</protein>
<proteinExistence type="predicted"/>
<evidence type="ECO:0000313" key="1">
    <source>
        <dbReference type="EMBL" id="QTD53197.1"/>
    </source>
</evidence>
<name>A0A8A4TV09_SULCO</name>
<dbReference type="Gene3D" id="3.40.30.10">
    <property type="entry name" value="Glutaredoxin"/>
    <property type="match status" value="1"/>
</dbReference>